<dbReference type="VEuPathDB" id="MicrosporidiaDB:M153_13670002761"/>
<feature type="region of interest" description="Disordered" evidence="2">
    <location>
        <begin position="732"/>
        <end position="830"/>
    </location>
</feature>
<feature type="compositionally biased region" description="Basic and acidic residues" evidence="2">
    <location>
        <begin position="755"/>
        <end position="828"/>
    </location>
</feature>
<name>A0A0R0LZ51_9MICR</name>
<keyword evidence="1" id="KW-0175">Coiled coil</keyword>
<proteinExistence type="predicted"/>
<keyword evidence="4" id="KW-1185">Reference proteome</keyword>
<dbReference type="Proteomes" id="UP000051530">
    <property type="component" value="Unassembled WGS sequence"/>
</dbReference>
<sequence length="920" mass="109846">MFQKLRQLFSNTFFSNDHSSVQNDHSNLQNDHSNLQNDHSSLQNRKTPLQTQNSVTEKNLIVSFKKTRLHRPSDISSKKPIKNIKQLPGIKKIDISKYGKPFDIKSLRKSNILNTFQNRLEYQRFISLEYNILFNCLSNVFEKQMPFKIFQMNRIKNICKKNHFKILRSKREYDCLDCLEFDILRDLRQNYLIRFGNLFFEIQKFLKPDTYMNKLRNKLVNDLAMDIRNMILETAEIYGIGIEQLAGRSFDLPSDNDSRTYSIVKYSTFNTDIKPRVLVSDPSEELKPLIEEYRQNGYEIIDQSYFKNKIPSDDYTNERKREKGKWDVVSLEKEPPSNPFARKRRKIISNEDFITMRPPLNKNFSYKNDIQPNSTMDVFKNRPILDQKFINGELCDFYENPVYDLSFRPIIYKNSEYEMELKKFAQTCDFLPPEQSDFSNSLYDRLMIRTYEQNTGLKYRKRSYSENVHIEKLQEKLDLKFFKKEFEKFRNRDKNFDVDTFLQSEDKNITKNNRSLYCKNGSCPFIRVLKNCLEIYGWPSDQDKTEGLSMYLKDFELKNGQKVYHCGCKRSIKQNSENISIYFENKTREKFKIEKQKNEKLKQELSQLMGECVECHDNSKKKLGNCKNIDCFNKIRDSNVRKIDDQHNKRLKMEEYFKMVPKKINLYKKYEQLYDEKIAERTVVIHDPNYKKTIQTLETEMRREMYDIDPETFWIKEFDTNRYKVPRFSIKTEEKSKKSQYKQITHENVPQLVIRESDSETSERNSEGHYSEGYSERNSEGHSEGHYSERNSVDRETSERYAERNSEGYSERNFDRHSERNSEDHELVKPQISNIDTQKRKTADEFPLKQRDEIFLDDEIELTHSSEPYDLKKDVDEPVFTFGKSNNDGNIFNVSARQQIPDQKMTNIFTNQVSSKNNIF</sequence>
<organism evidence="3 4">
    <name type="scientific">Pseudoloma neurophilia</name>
    <dbReference type="NCBI Taxonomy" id="146866"/>
    <lineage>
        <taxon>Eukaryota</taxon>
        <taxon>Fungi</taxon>
        <taxon>Fungi incertae sedis</taxon>
        <taxon>Microsporidia</taxon>
        <taxon>Pseudoloma</taxon>
    </lineage>
</organism>
<gene>
    <name evidence="3" type="ORF">M153_13670002761</name>
</gene>
<comment type="caution">
    <text evidence="3">The sequence shown here is derived from an EMBL/GenBank/DDBJ whole genome shotgun (WGS) entry which is preliminary data.</text>
</comment>
<feature type="region of interest" description="Disordered" evidence="2">
    <location>
        <begin position="19"/>
        <end position="52"/>
    </location>
</feature>
<feature type="non-terminal residue" evidence="3">
    <location>
        <position position="920"/>
    </location>
</feature>
<evidence type="ECO:0000256" key="1">
    <source>
        <dbReference type="SAM" id="Coils"/>
    </source>
</evidence>
<evidence type="ECO:0000313" key="4">
    <source>
        <dbReference type="Proteomes" id="UP000051530"/>
    </source>
</evidence>
<dbReference type="EMBL" id="LGUB01000453">
    <property type="protein sequence ID" value="KRH93173.1"/>
    <property type="molecule type" value="Genomic_DNA"/>
</dbReference>
<feature type="coiled-coil region" evidence="1">
    <location>
        <begin position="584"/>
        <end position="618"/>
    </location>
</feature>
<accession>A0A0R0LZ51</accession>
<dbReference type="AlphaFoldDB" id="A0A0R0LZ51"/>
<protein>
    <submittedName>
        <fullName evidence="3">Uncharacterized protein</fullName>
    </submittedName>
</protein>
<reference evidence="3 4" key="1">
    <citation type="submission" date="2015-07" db="EMBL/GenBank/DDBJ databases">
        <title>The genome of Pseudoloma neurophilia, a relevant intracellular parasite of the zebrafish.</title>
        <authorList>
            <person name="Ndikumana S."/>
            <person name="Pelin A."/>
            <person name="Sanders J."/>
            <person name="Corradi N."/>
        </authorList>
    </citation>
    <scope>NUCLEOTIDE SEQUENCE [LARGE SCALE GENOMIC DNA]</scope>
    <source>
        <strain evidence="3 4">MK1</strain>
    </source>
</reference>
<evidence type="ECO:0000256" key="2">
    <source>
        <dbReference type="SAM" id="MobiDB-lite"/>
    </source>
</evidence>
<evidence type="ECO:0000313" key="3">
    <source>
        <dbReference type="EMBL" id="KRH93173.1"/>
    </source>
</evidence>